<feature type="region of interest" description="Disordered" evidence="10">
    <location>
        <begin position="207"/>
        <end position="227"/>
    </location>
</feature>
<dbReference type="EMBL" id="QNTU01000012">
    <property type="protein sequence ID" value="RBI66012.1"/>
    <property type="molecule type" value="Genomic_DNA"/>
</dbReference>
<keyword evidence="9 11" id="KW-0472">Membrane</keyword>
<name>A0A365TK42_9GAMM</name>
<comment type="similarity">
    <text evidence="3">Belongs to the COX11/CtaG family.</text>
</comment>
<dbReference type="NCBIfam" id="NF003465">
    <property type="entry name" value="PRK05089.1"/>
    <property type="match status" value="1"/>
</dbReference>
<dbReference type="InterPro" id="IPR007533">
    <property type="entry name" value="Cyt_c_oxidase_assmbl_CtaG"/>
</dbReference>
<evidence type="ECO:0000256" key="5">
    <source>
        <dbReference type="ARBA" id="ARBA00022692"/>
    </source>
</evidence>
<evidence type="ECO:0000256" key="10">
    <source>
        <dbReference type="SAM" id="MobiDB-lite"/>
    </source>
</evidence>
<dbReference type="AlphaFoldDB" id="A0A365TK42"/>
<dbReference type="PANTHER" id="PTHR21320">
    <property type="entry name" value="CYTOCHROME C OXIDASE ASSEMBLY PROTEIN COX11-RELATED"/>
    <property type="match status" value="1"/>
</dbReference>
<dbReference type="Pfam" id="PF04442">
    <property type="entry name" value="CtaG_Cox11"/>
    <property type="match status" value="1"/>
</dbReference>
<accession>A0A365TK42</accession>
<evidence type="ECO:0000313" key="12">
    <source>
        <dbReference type="EMBL" id="RBI66012.1"/>
    </source>
</evidence>
<dbReference type="PANTHER" id="PTHR21320:SF3">
    <property type="entry name" value="CYTOCHROME C OXIDASE ASSEMBLY PROTEIN COX11, MITOCHONDRIAL-RELATED"/>
    <property type="match status" value="1"/>
</dbReference>
<evidence type="ECO:0000256" key="2">
    <source>
        <dbReference type="ARBA" id="ARBA00004382"/>
    </source>
</evidence>
<feature type="compositionally biased region" description="Polar residues" evidence="10">
    <location>
        <begin position="207"/>
        <end position="220"/>
    </location>
</feature>
<evidence type="ECO:0000256" key="1">
    <source>
        <dbReference type="ARBA" id="ARBA00004007"/>
    </source>
</evidence>
<dbReference type="InterPro" id="IPR023471">
    <property type="entry name" value="CtaG/Cox11_dom_sf"/>
</dbReference>
<evidence type="ECO:0000256" key="7">
    <source>
        <dbReference type="ARBA" id="ARBA00022989"/>
    </source>
</evidence>
<keyword evidence="13" id="KW-1185">Reference proteome</keyword>
<keyword evidence="7 11" id="KW-1133">Transmembrane helix</keyword>
<dbReference type="SUPFAM" id="SSF110111">
    <property type="entry name" value="Ctag/Cox11"/>
    <property type="match status" value="1"/>
</dbReference>
<keyword evidence="6" id="KW-0735">Signal-anchor</keyword>
<keyword evidence="8" id="KW-0186">Copper</keyword>
<comment type="caution">
    <text evidence="12">The sequence shown here is derived from an EMBL/GenBank/DDBJ whole genome shotgun (WGS) entry which is preliminary data.</text>
</comment>
<evidence type="ECO:0000256" key="3">
    <source>
        <dbReference type="ARBA" id="ARBA00009620"/>
    </source>
</evidence>
<dbReference type="Proteomes" id="UP000252204">
    <property type="component" value="Unassembled WGS sequence"/>
</dbReference>
<keyword evidence="5 11" id="KW-0812">Transmembrane</keyword>
<reference evidence="13" key="1">
    <citation type="submission" date="2018-06" db="EMBL/GenBank/DDBJ databases">
        <title>Whole genome sequencing of four bacterial strains from South Shetland trench revealing bio-synthetic gene clusters.</title>
        <authorList>
            <person name="Abdel-Mageed W.M."/>
            <person name="Lehri B."/>
            <person name="Jarmusch S."/>
            <person name="Miranda K."/>
            <person name="Goodfellow M."/>
            <person name="Jaspars M."/>
            <person name="Karlyshev A.V."/>
        </authorList>
    </citation>
    <scope>NUCLEOTIDE SEQUENCE [LARGE SCALE GENOMIC DNA]</scope>
    <source>
        <strain evidence="13">SST4</strain>
    </source>
</reference>
<dbReference type="GO" id="GO:0005507">
    <property type="term" value="F:copper ion binding"/>
    <property type="evidence" value="ECO:0007669"/>
    <property type="project" value="InterPro"/>
</dbReference>
<evidence type="ECO:0000256" key="4">
    <source>
        <dbReference type="ARBA" id="ARBA00015384"/>
    </source>
</evidence>
<dbReference type="GO" id="GO:0005886">
    <property type="term" value="C:plasma membrane"/>
    <property type="evidence" value="ECO:0007669"/>
    <property type="project" value="UniProtKB-SubCell"/>
</dbReference>
<comment type="subcellular location">
    <subcellularLocation>
        <location evidence="2">Cell inner membrane</location>
        <topology evidence="2">Single-pass type II membrane protein</topology>
        <orientation evidence="2">Periplasmic side</orientation>
    </subcellularLocation>
</comment>
<evidence type="ECO:0000256" key="6">
    <source>
        <dbReference type="ARBA" id="ARBA00022968"/>
    </source>
</evidence>
<evidence type="ECO:0000313" key="13">
    <source>
        <dbReference type="Proteomes" id="UP000252204"/>
    </source>
</evidence>
<sequence length="227" mass="25682">MDSREQVHVGVRRTVIRTIAVLVGMFAFSFALVPLYDVFCRITGLNGKVDATAQSIVHEEVDETRFINVQFITRSSPGLPWQMNVEVRQMSVHPGQMAEVDFTFTNNSHSENWGRAVPSVSPSEATRHLRKISCFCFQEQQLQANERLTIPLVFQLSRDLPEDINTITLVYTLYPVERAIRNAALIYMLNGSVIDVLNEPFSNSPQRNFYNSSQDNSKNNKAAGEVI</sequence>
<dbReference type="Gene3D" id="2.60.370.10">
    <property type="entry name" value="Ctag/Cox11"/>
    <property type="match status" value="1"/>
</dbReference>
<gene>
    <name evidence="12" type="ORF">DQ400_16260</name>
</gene>
<evidence type="ECO:0000256" key="8">
    <source>
        <dbReference type="ARBA" id="ARBA00023008"/>
    </source>
</evidence>
<evidence type="ECO:0000256" key="11">
    <source>
        <dbReference type="SAM" id="Phobius"/>
    </source>
</evidence>
<comment type="function">
    <text evidence="1">Exerts its effect at some terminal stage of cytochrome c oxidase synthesis, probably by being involved in the insertion of the copper B into subunit I.</text>
</comment>
<proteinExistence type="inferred from homology"/>
<dbReference type="OrthoDB" id="9804841at2"/>
<dbReference type="RefSeq" id="WP_113270722.1">
    <property type="nucleotide sequence ID" value="NZ_QNTU01000012.1"/>
</dbReference>
<feature type="transmembrane region" description="Helical" evidence="11">
    <location>
        <begin position="14"/>
        <end position="36"/>
    </location>
</feature>
<organism evidence="12 13">
    <name type="scientific">Vreelandella sulfidaeris</name>
    <dbReference type="NCBI Taxonomy" id="115553"/>
    <lineage>
        <taxon>Bacteria</taxon>
        <taxon>Pseudomonadati</taxon>
        <taxon>Pseudomonadota</taxon>
        <taxon>Gammaproteobacteria</taxon>
        <taxon>Oceanospirillales</taxon>
        <taxon>Halomonadaceae</taxon>
        <taxon>Vreelandella</taxon>
    </lineage>
</organism>
<protein>
    <recommendedName>
        <fullName evidence="4">Cytochrome c oxidase assembly protein CtaG</fullName>
    </recommendedName>
</protein>
<evidence type="ECO:0000256" key="9">
    <source>
        <dbReference type="ARBA" id="ARBA00023136"/>
    </source>
</evidence>